<proteinExistence type="predicted"/>
<dbReference type="EMBL" id="AUZY01002526">
    <property type="protein sequence ID" value="EQD72105.1"/>
    <property type="molecule type" value="Genomic_DNA"/>
</dbReference>
<protein>
    <submittedName>
        <fullName evidence="1">Uncharacterized protein</fullName>
    </submittedName>
</protein>
<evidence type="ECO:0000313" key="1">
    <source>
        <dbReference type="EMBL" id="EQD72105.1"/>
    </source>
</evidence>
<dbReference type="AlphaFoldDB" id="T1CS56"/>
<reference evidence="1" key="2">
    <citation type="journal article" date="2014" name="ISME J.">
        <title>Microbial stratification in low pH oxic and suboxic macroscopic growths along an acid mine drainage.</title>
        <authorList>
            <person name="Mendez-Garcia C."/>
            <person name="Mesa V."/>
            <person name="Sprenger R.R."/>
            <person name="Richter M."/>
            <person name="Diez M.S."/>
            <person name="Solano J."/>
            <person name="Bargiela R."/>
            <person name="Golyshina O.V."/>
            <person name="Manteca A."/>
            <person name="Ramos J.L."/>
            <person name="Gallego J.R."/>
            <person name="Llorente I."/>
            <person name="Martins Dos Santos V.A."/>
            <person name="Jensen O.N."/>
            <person name="Pelaez A.I."/>
            <person name="Sanchez J."/>
            <person name="Ferrer M."/>
        </authorList>
    </citation>
    <scope>NUCLEOTIDE SEQUENCE</scope>
</reference>
<organism evidence="1">
    <name type="scientific">mine drainage metagenome</name>
    <dbReference type="NCBI Taxonomy" id="410659"/>
    <lineage>
        <taxon>unclassified sequences</taxon>
        <taxon>metagenomes</taxon>
        <taxon>ecological metagenomes</taxon>
    </lineage>
</organism>
<sequence length="41" mass="3985">MLQANSVALIVQAMPPDKLGRAIGVQGAAQALGLSLGPAVG</sequence>
<dbReference type="SUPFAM" id="SSF103473">
    <property type="entry name" value="MFS general substrate transporter"/>
    <property type="match status" value="1"/>
</dbReference>
<dbReference type="InterPro" id="IPR036259">
    <property type="entry name" value="MFS_trans_sf"/>
</dbReference>
<accession>T1CS56</accession>
<reference evidence="1" key="1">
    <citation type="submission" date="2013-08" db="EMBL/GenBank/DDBJ databases">
        <authorList>
            <person name="Mendez C."/>
            <person name="Richter M."/>
            <person name="Ferrer M."/>
            <person name="Sanchez J."/>
        </authorList>
    </citation>
    <scope>NUCLEOTIDE SEQUENCE</scope>
</reference>
<comment type="caution">
    <text evidence="1">The sequence shown here is derived from an EMBL/GenBank/DDBJ whole genome shotgun (WGS) entry which is preliminary data.</text>
</comment>
<feature type="non-terminal residue" evidence="1">
    <location>
        <position position="41"/>
    </location>
</feature>
<name>T1CS56_9ZZZZ</name>
<gene>
    <name evidence="1" type="ORF">B1B_04037</name>
</gene>